<reference evidence="2" key="1">
    <citation type="journal article" date="2023" name="G3 (Bethesda)">
        <title>Whole genome assembly and annotation of the endangered Caribbean coral Acropora cervicornis.</title>
        <authorList>
            <person name="Selwyn J.D."/>
            <person name="Vollmer S.V."/>
        </authorList>
    </citation>
    <scope>NUCLEOTIDE SEQUENCE</scope>
    <source>
        <strain evidence="2">K2</strain>
    </source>
</reference>
<accession>A0AAD9PPB8</accession>
<dbReference type="AlphaFoldDB" id="A0AAD9PPB8"/>
<comment type="caution">
    <text evidence="2">The sequence shown here is derived from an EMBL/GenBank/DDBJ whole genome shotgun (WGS) entry which is preliminary data.</text>
</comment>
<feature type="non-terminal residue" evidence="2">
    <location>
        <position position="333"/>
    </location>
</feature>
<evidence type="ECO:0000259" key="1">
    <source>
        <dbReference type="Pfam" id="PF18701"/>
    </source>
</evidence>
<feature type="domain" description="DUF5641" evidence="1">
    <location>
        <begin position="226"/>
        <end position="318"/>
    </location>
</feature>
<dbReference type="Proteomes" id="UP001249851">
    <property type="component" value="Unassembled WGS sequence"/>
</dbReference>
<reference evidence="2" key="2">
    <citation type="journal article" date="2023" name="Science">
        <title>Genomic signatures of disease resistance in endangered staghorn corals.</title>
        <authorList>
            <person name="Vollmer S.V."/>
            <person name="Selwyn J.D."/>
            <person name="Despard B.A."/>
            <person name="Roesel C.L."/>
        </authorList>
    </citation>
    <scope>NUCLEOTIDE SEQUENCE</scope>
    <source>
        <strain evidence="2">K2</strain>
    </source>
</reference>
<organism evidence="2 3">
    <name type="scientific">Acropora cervicornis</name>
    <name type="common">Staghorn coral</name>
    <dbReference type="NCBI Taxonomy" id="6130"/>
    <lineage>
        <taxon>Eukaryota</taxon>
        <taxon>Metazoa</taxon>
        <taxon>Cnidaria</taxon>
        <taxon>Anthozoa</taxon>
        <taxon>Hexacorallia</taxon>
        <taxon>Scleractinia</taxon>
        <taxon>Astrocoeniina</taxon>
        <taxon>Acroporidae</taxon>
        <taxon>Acropora</taxon>
    </lineage>
</organism>
<dbReference type="InterPro" id="IPR040676">
    <property type="entry name" value="DUF5641"/>
</dbReference>
<name>A0AAD9PPB8_ACRCE</name>
<sequence>KNKELNRDVPKYITLEEIEKAEREILRHVQRRAFPEEFNHPEKPLKKSSRLYKLDPIVINGLLHVGGRLRKASLPMESKHQIILPKEDHVTRVTIDDYHRACGHSGREHVLASVRQKFWITQGSSTIGIRKRYTIPCYKITSAGSSARPMVLTLEVFGRDASELLERFYKPCCESCESIMNSRPITTVSSDPNDNEPLTPNHLLLLKSEVNLPPGLFKREDSLSCRRWKQVQYLADIFWKRWSREYLPLLQLRQKWVHPKRNLAVGDIVLVASESHRNSWPLGRVVETFPDKRGLVRRVKVLTKTAVYKRPVDKLCVLVENESPSTGNVDTKN</sequence>
<keyword evidence="3" id="KW-1185">Reference proteome</keyword>
<gene>
    <name evidence="2" type="ORF">P5673_033790</name>
</gene>
<dbReference type="PANTHER" id="PTHR47331">
    <property type="entry name" value="PHD-TYPE DOMAIN-CONTAINING PROTEIN"/>
    <property type="match status" value="1"/>
</dbReference>
<dbReference type="PANTHER" id="PTHR47331:SF1">
    <property type="entry name" value="GAG-LIKE PROTEIN"/>
    <property type="match status" value="1"/>
</dbReference>
<protein>
    <recommendedName>
        <fullName evidence="1">DUF5641 domain-containing protein</fullName>
    </recommendedName>
</protein>
<proteinExistence type="predicted"/>
<evidence type="ECO:0000313" key="3">
    <source>
        <dbReference type="Proteomes" id="UP001249851"/>
    </source>
</evidence>
<dbReference type="EMBL" id="JARQWQ010000394">
    <property type="protein sequence ID" value="KAK2546612.1"/>
    <property type="molecule type" value="Genomic_DNA"/>
</dbReference>
<evidence type="ECO:0000313" key="2">
    <source>
        <dbReference type="EMBL" id="KAK2546612.1"/>
    </source>
</evidence>
<dbReference type="Pfam" id="PF18701">
    <property type="entry name" value="DUF5641"/>
    <property type="match status" value="1"/>
</dbReference>